<dbReference type="InterPro" id="IPR029069">
    <property type="entry name" value="HotDog_dom_sf"/>
</dbReference>
<dbReference type="InterPro" id="IPR002539">
    <property type="entry name" value="MaoC-like_dom"/>
</dbReference>
<evidence type="ECO:0000313" key="4">
    <source>
        <dbReference type="Proteomes" id="UP001589693"/>
    </source>
</evidence>
<dbReference type="PANTHER" id="PTHR43841:SF1">
    <property type="entry name" value="3-HYDROXYACYL-THIOESTER DEHYDRATASE X"/>
    <property type="match status" value="1"/>
</dbReference>
<accession>A0ABV6A3F1</accession>
<sequence>MTVVRTVRKLHSTPSLGLLYPKAALSFGGRGSELPGVEYVRPEVVIDRAALASYNEVCGFGTGDVLPATYPHVLAFPLAVRLMTDRGFPFRLPGLVHVNNRITQHRPVSAGERLRLRVWADSLREHERGQQFDVMSEAAVGEDVVWEGVSTYLRRTTSSSSASPSSSEVEELPAPSAVWHTGSDLGRRYAAVSGDHNPIHLRKITARLFGFPRAIAHGMWTKAHCLAAFSGRLPDAFTVDVRFKLPVLLPSSVEFRSARHGSDWEFSVRSKRGPHLTGAIQA</sequence>
<evidence type="ECO:0000259" key="2">
    <source>
        <dbReference type="Pfam" id="PF01575"/>
    </source>
</evidence>
<feature type="domain" description="MaoC-like" evidence="2">
    <location>
        <begin position="187"/>
        <end position="262"/>
    </location>
</feature>
<dbReference type="PANTHER" id="PTHR43841">
    <property type="entry name" value="3-HYDROXYACYL-THIOESTER DEHYDRATASE HTDX-RELATED"/>
    <property type="match status" value="1"/>
</dbReference>
<organism evidence="3 4">
    <name type="scientific">Allokutzneria oryzae</name>
    <dbReference type="NCBI Taxonomy" id="1378989"/>
    <lineage>
        <taxon>Bacteria</taxon>
        <taxon>Bacillati</taxon>
        <taxon>Actinomycetota</taxon>
        <taxon>Actinomycetes</taxon>
        <taxon>Pseudonocardiales</taxon>
        <taxon>Pseudonocardiaceae</taxon>
        <taxon>Allokutzneria</taxon>
    </lineage>
</organism>
<protein>
    <submittedName>
        <fullName evidence="3">MaoC/PaaZ C-terminal domain-containing protein</fullName>
    </submittedName>
</protein>
<dbReference type="RefSeq" id="WP_377855611.1">
    <property type="nucleotide sequence ID" value="NZ_JBHLZU010000018.1"/>
</dbReference>
<dbReference type="EMBL" id="JBHLZU010000018">
    <property type="protein sequence ID" value="MFB9906769.1"/>
    <property type="molecule type" value="Genomic_DNA"/>
</dbReference>
<name>A0ABV6A3F1_9PSEU</name>
<dbReference type="Pfam" id="PF01575">
    <property type="entry name" value="MaoC_dehydratas"/>
    <property type="match status" value="1"/>
</dbReference>
<reference evidence="3 4" key="1">
    <citation type="submission" date="2024-09" db="EMBL/GenBank/DDBJ databases">
        <authorList>
            <person name="Sun Q."/>
            <person name="Mori K."/>
        </authorList>
    </citation>
    <scope>NUCLEOTIDE SEQUENCE [LARGE SCALE GENOMIC DNA]</scope>
    <source>
        <strain evidence="3 4">TBRC 7907</strain>
    </source>
</reference>
<gene>
    <name evidence="3" type="ORF">ACFFQA_22775</name>
</gene>
<comment type="caution">
    <text evidence="3">The sequence shown here is derived from an EMBL/GenBank/DDBJ whole genome shotgun (WGS) entry which is preliminary data.</text>
</comment>
<dbReference type="Proteomes" id="UP001589693">
    <property type="component" value="Unassembled WGS sequence"/>
</dbReference>
<evidence type="ECO:0000313" key="3">
    <source>
        <dbReference type="EMBL" id="MFB9906769.1"/>
    </source>
</evidence>
<dbReference type="SUPFAM" id="SSF54637">
    <property type="entry name" value="Thioesterase/thiol ester dehydrase-isomerase"/>
    <property type="match status" value="2"/>
</dbReference>
<comment type="similarity">
    <text evidence="1">Belongs to the enoyl-CoA hydratase/isomerase family.</text>
</comment>
<dbReference type="Gene3D" id="3.10.129.10">
    <property type="entry name" value="Hotdog Thioesterase"/>
    <property type="match status" value="1"/>
</dbReference>
<evidence type="ECO:0000256" key="1">
    <source>
        <dbReference type="ARBA" id="ARBA00005254"/>
    </source>
</evidence>
<proteinExistence type="inferred from homology"/>
<keyword evidence="4" id="KW-1185">Reference proteome</keyword>